<keyword evidence="1" id="KW-0378">Hydrolase</keyword>
<sequence length="349" mass="37906">MAFDLDTDRIHQLLHEGVRDKVYPGAVWAVGDGTGTRASGTVGVLDPARPNEPMRLDTVFDVASLTKILAVWSAIGTLVEDGKLQLDAALGDFWPGVHGHPLAQVSARHLLTHTAGVPLRANLKNLYGTDPQDVRDGVLHEALHRPPGQAVEYTDRAALVLGYLAEHLSGKPLDQLAGTRVWQPLGMTATRFGPLPTESIARCAPTELDESTGAHLKGSAHDFSARLLGGVCGIAGVFSVLDDLAAFLRYLLDPDQSPERPGFGPAWIKQSLQIHTGQLTPLRGLFWHPAPETTPAQDCWVHYGFTGTGMWVAPANDRWAVLLTNKLYYTRDRQPLTDVRNAFRGIAFA</sequence>
<organism evidence="3 4">
    <name type="scientific">Streptomyces roseochromogenus subsp. oscitans DS 12.976</name>
    <dbReference type="NCBI Taxonomy" id="1352936"/>
    <lineage>
        <taxon>Bacteria</taxon>
        <taxon>Bacillati</taxon>
        <taxon>Actinomycetota</taxon>
        <taxon>Actinomycetes</taxon>
        <taxon>Kitasatosporales</taxon>
        <taxon>Streptomycetaceae</taxon>
        <taxon>Streptomyces</taxon>
    </lineage>
</organism>
<keyword evidence="4" id="KW-1185">Reference proteome</keyword>
<dbReference type="InterPro" id="IPR001466">
    <property type="entry name" value="Beta-lactam-related"/>
</dbReference>
<dbReference type="GO" id="GO:0016787">
    <property type="term" value="F:hydrolase activity"/>
    <property type="evidence" value="ECO:0007669"/>
    <property type="project" value="UniProtKB-KW"/>
</dbReference>
<dbReference type="SUPFAM" id="SSF56601">
    <property type="entry name" value="beta-lactamase/transpeptidase-like"/>
    <property type="match status" value="1"/>
</dbReference>
<reference evidence="3 4" key="1">
    <citation type="journal article" date="2014" name="Genome Announc.">
        <title>Draft Genome Sequence of Streptomyces roseochromogenes subsp. oscitans DS 12.976, Producer of the Aminocoumarin Antibiotic Clorobiocin.</title>
        <authorList>
            <person name="Ruckert C."/>
            <person name="Kalinowski J."/>
            <person name="Heide L."/>
            <person name="Apel A.K."/>
        </authorList>
    </citation>
    <scope>NUCLEOTIDE SEQUENCE [LARGE SCALE GENOMIC DNA]</scope>
    <source>
        <strain evidence="3 4">DS 12.976</strain>
    </source>
</reference>
<evidence type="ECO:0000313" key="4">
    <source>
        <dbReference type="Proteomes" id="UP000017984"/>
    </source>
</evidence>
<gene>
    <name evidence="3" type="ORF">M878_18170</name>
</gene>
<proteinExistence type="predicted"/>
<dbReference type="Gene3D" id="3.40.710.10">
    <property type="entry name" value="DD-peptidase/beta-lactamase superfamily"/>
    <property type="match status" value="1"/>
</dbReference>
<dbReference type="PATRIC" id="fig|1352936.5.peg.3815"/>
<dbReference type="HOGENOM" id="CLU_020027_1_1_11"/>
<feature type="domain" description="Beta-lactamase-related" evidence="2">
    <location>
        <begin position="12"/>
        <end position="337"/>
    </location>
</feature>
<comment type="caution">
    <text evidence="3">The sequence shown here is derived from an EMBL/GenBank/DDBJ whole genome shotgun (WGS) entry which is preliminary data.</text>
</comment>
<protein>
    <recommendedName>
        <fullName evidence="2">Beta-lactamase-related domain-containing protein</fullName>
    </recommendedName>
</protein>
<evidence type="ECO:0000259" key="2">
    <source>
        <dbReference type="Pfam" id="PF00144"/>
    </source>
</evidence>
<name>V6KNQ8_STRRC</name>
<dbReference type="Proteomes" id="UP000017984">
    <property type="component" value="Chromosome"/>
</dbReference>
<dbReference type="Pfam" id="PF00144">
    <property type="entry name" value="Beta-lactamase"/>
    <property type="match status" value="1"/>
</dbReference>
<dbReference type="RefSeq" id="WP_023547584.1">
    <property type="nucleotide sequence ID" value="NZ_CM002285.1"/>
</dbReference>
<dbReference type="PANTHER" id="PTHR43283:SF11">
    <property type="entry name" value="BETA-LACTAMASE-RELATED DOMAIN-CONTAINING PROTEIN"/>
    <property type="match status" value="1"/>
</dbReference>
<dbReference type="EMBL" id="AWQX01000158">
    <property type="protein sequence ID" value="EST30644.1"/>
    <property type="molecule type" value="Genomic_DNA"/>
</dbReference>
<dbReference type="OrthoDB" id="9809635at2"/>
<accession>V6KNQ8</accession>
<evidence type="ECO:0000256" key="1">
    <source>
        <dbReference type="ARBA" id="ARBA00022801"/>
    </source>
</evidence>
<dbReference type="InterPro" id="IPR050789">
    <property type="entry name" value="Diverse_Enzym_Activities"/>
</dbReference>
<dbReference type="STRING" id="1352936.M878_18170"/>
<dbReference type="PANTHER" id="PTHR43283">
    <property type="entry name" value="BETA-LACTAMASE-RELATED"/>
    <property type="match status" value="1"/>
</dbReference>
<evidence type="ECO:0000313" key="3">
    <source>
        <dbReference type="EMBL" id="EST30644.1"/>
    </source>
</evidence>
<dbReference type="AlphaFoldDB" id="V6KNQ8"/>
<dbReference type="InterPro" id="IPR012338">
    <property type="entry name" value="Beta-lactam/transpept-like"/>
</dbReference>